<keyword evidence="2 5" id="KW-0689">Ribosomal protein</keyword>
<dbReference type="Gene3D" id="2.30.30.30">
    <property type="match status" value="1"/>
</dbReference>
<evidence type="ECO:0000256" key="2">
    <source>
        <dbReference type="ARBA" id="ARBA00022980"/>
    </source>
</evidence>
<evidence type="ECO:0000259" key="6">
    <source>
        <dbReference type="SMART" id="SM00739"/>
    </source>
</evidence>
<dbReference type="InterPro" id="IPR041988">
    <property type="entry name" value="Ribosomal_uL24_KOW"/>
</dbReference>
<dbReference type="GO" id="GO:0006412">
    <property type="term" value="P:translation"/>
    <property type="evidence" value="ECO:0007669"/>
    <property type="project" value="UniProtKB-UniRule"/>
</dbReference>
<comment type="function">
    <text evidence="5">One of the proteins that surrounds the polypeptide exit tunnel on the outside of the subunit.</text>
</comment>
<evidence type="ECO:0000256" key="4">
    <source>
        <dbReference type="ARBA" id="ARBA00035206"/>
    </source>
</evidence>
<accession>A0A1F7VA80</accession>
<dbReference type="InterPro" id="IPR003256">
    <property type="entry name" value="Ribosomal_uL24"/>
</dbReference>
<keyword evidence="5" id="KW-0694">RNA-binding</keyword>
<comment type="function">
    <text evidence="5">One of two assembly initiator proteins, it binds directly to the 5'-end of the 23S rRNA, where it nucleates assembly of the 50S subunit.</text>
</comment>
<evidence type="ECO:0000256" key="3">
    <source>
        <dbReference type="ARBA" id="ARBA00023274"/>
    </source>
</evidence>
<dbReference type="GO" id="GO:0003735">
    <property type="term" value="F:structural constituent of ribosome"/>
    <property type="evidence" value="ECO:0007669"/>
    <property type="project" value="InterPro"/>
</dbReference>
<keyword evidence="5" id="KW-0699">rRNA-binding</keyword>
<dbReference type="InterPro" id="IPR005824">
    <property type="entry name" value="KOW"/>
</dbReference>
<dbReference type="CDD" id="cd06089">
    <property type="entry name" value="KOW_RPL26"/>
    <property type="match status" value="1"/>
</dbReference>
<evidence type="ECO:0000313" key="7">
    <source>
        <dbReference type="EMBL" id="OGL87363.1"/>
    </source>
</evidence>
<dbReference type="InterPro" id="IPR057264">
    <property type="entry name" value="Ribosomal_uL24_C"/>
</dbReference>
<feature type="domain" description="KOW" evidence="6">
    <location>
        <begin position="2"/>
        <end position="29"/>
    </location>
</feature>
<proteinExistence type="inferred from homology"/>
<dbReference type="GO" id="GO:0005840">
    <property type="term" value="C:ribosome"/>
    <property type="evidence" value="ECO:0007669"/>
    <property type="project" value="UniProtKB-KW"/>
</dbReference>
<dbReference type="SMART" id="SM00739">
    <property type="entry name" value="KOW"/>
    <property type="match status" value="1"/>
</dbReference>
<dbReference type="NCBIfam" id="TIGR01079">
    <property type="entry name" value="rplX_bact"/>
    <property type="match status" value="1"/>
</dbReference>
<dbReference type="PANTHER" id="PTHR12903">
    <property type="entry name" value="MITOCHONDRIAL RIBOSOMAL PROTEIN L24"/>
    <property type="match status" value="1"/>
</dbReference>
<dbReference type="GO" id="GO:0019843">
    <property type="term" value="F:rRNA binding"/>
    <property type="evidence" value="ECO:0007669"/>
    <property type="project" value="UniProtKB-UniRule"/>
</dbReference>
<dbReference type="HAMAP" id="MF_01326_B">
    <property type="entry name" value="Ribosomal_uL24_B"/>
    <property type="match status" value="1"/>
</dbReference>
<dbReference type="SUPFAM" id="SSF50104">
    <property type="entry name" value="Translation proteins SH3-like domain"/>
    <property type="match status" value="1"/>
</dbReference>
<organism evidence="7 8">
    <name type="scientific">Candidatus Uhrbacteria bacterium RIFCSPLOWO2_02_FULL_48_12</name>
    <dbReference type="NCBI Taxonomy" id="1802407"/>
    <lineage>
        <taxon>Bacteria</taxon>
        <taxon>Candidatus Uhriibacteriota</taxon>
    </lineage>
</organism>
<dbReference type="AlphaFoldDB" id="A0A1F7VA80"/>
<reference evidence="7 8" key="1">
    <citation type="journal article" date="2016" name="Nat. Commun.">
        <title>Thousands of microbial genomes shed light on interconnected biogeochemical processes in an aquifer system.</title>
        <authorList>
            <person name="Anantharaman K."/>
            <person name="Brown C.T."/>
            <person name="Hug L.A."/>
            <person name="Sharon I."/>
            <person name="Castelle C.J."/>
            <person name="Probst A.J."/>
            <person name="Thomas B.C."/>
            <person name="Singh A."/>
            <person name="Wilkins M.J."/>
            <person name="Karaoz U."/>
            <person name="Brodie E.L."/>
            <person name="Williams K.H."/>
            <person name="Hubbard S.S."/>
            <person name="Banfield J.F."/>
        </authorList>
    </citation>
    <scope>NUCLEOTIDE SEQUENCE [LARGE SCALE GENOMIC DNA]</scope>
</reference>
<dbReference type="Pfam" id="PF00467">
    <property type="entry name" value="KOW"/>
    <property type="match status" value="1"/>
</dbReference>
<comment type="caution">
    <text evidence="7">The sequence shown here is derived from an EMBL/GenBank/DDBJ whole genome shotgun (WGS) entry which is preliminary data.</text>
</comment>
<sequence length="103" mass="11707">MKIRKGDTVQILSGKDRTRRGKVMRVLPKTFQIVVEGLNLRKKHSRPRRQGEKGKIIDFPAALPSARAGLVCPHCQKVVRVGQRFSADGKKERWCRKCKASIN</sequence>
<dbReference type="Pfam" id="PF17136">
    <property type="entry name" value="ribosomal_L24"/>
    <property type="match status" value="1"/>
</dbReference>
<dbReference type="Proteomes" id="UP000178723">
    <property type="component" value="Unassembled WGS sequence"/>
</dbReference>
<dbReference type="STRING" id="1802407.A3I40_02805"/>
<comment type="subunit">
    <text evidence="5">Part of the 50S ribosomal subunit.</text>
</comment>
<comment type="similarity">
    <text evidence="1 5">Belongs to the universal ribosomal protein uL24 family.</text>
</comment>
<evidence type="ECO:0000313" key="8">
    <source>
        <dbReference type="Proteomes" id="UP000178723"/>
    </source>
</evidence>
<protein>
    <recommendedName>
        <fullName evidence="4 5">Large ribosomal subunit protein uL24</fullName>
    </recommendedName>
</protein>
<dbReference type="InterPro" id="IPR014722">
    <property type="entry name" value="Rib_uL2_dom2"/>
</dbReference>
<evidence type="ECO:0000256" key="1">
    <source>
        <dbReference type="ARBA" id="ARBA00010618"/>
    </source>
</evidence>
<dbReference type="InterPro" id="IPR008991">
    <property type="entry name" value="Translation_prot_SH3-like_sf"/>
</dbReference>
<dbReference type="EMBL" id="MGEP01000018">
    <property type="protein sequence ID" value="OGL87363.1"/>
    <property type="molecule type" value="Genomic_DNA"/>
</dbReference>
<dbReference type="GO" id="GO:1990904">
    <property type="term" value="C:ribonucleoprotein complex"/>
    <property type="evidence" value="ECO:0007669"/>
    <property type="project" value="UniProtKB-KW"/>
</dbReference>
<keyword evidence="3 5" id="KW-0687">Ribonucleoprotein</keyword>
<gene>
    <name evidence="5" type="primary">rplX</name>
    <name evidence="7" type="ORF">A3I40_02805</name>
</gene>
<evidence type="ECO:0000256" key="5">
    <source>
        <dbReference type="HAMAP-Rule" id="MF_01326"/>
    </source>
</evidence>
<name>A0A1F7VA80_9BACT</name>